<dbReference type="EMBL" id="HBGN01036541">
    <property type="protein sequence ID" value="CAD9354368.1"/>
    <property type="molecule type" value="Transcribed_RNA"/>
</dbReference>
<dbReference type="SUPFAM" id="SSF53756">
    <property type="entry name" value="UDP-Glycosyltransferase/glycogen phosphorylase"/>
    <property type="match status" value="1"/>
</dbReference>
<feature type="transmembrane region" description="Helical" evidence="1">
    <location>
        <begin position="293"/>
        <end position="317"/>
    </location>
</feature>
<dbReference type="InterPro" id="IPR028098">
    <property type="entry name" value="Glyco_trans_4-like_N"/>
</dbReference>
<dbReference type="Pfam" id="PF14934">
    <property type="entry name" value="TMEM254"/>
    <property type="match status" value="1"/>
</dbReference>
<keyword evidence="1" id="KW-0472">Membrane</keyword>
<evidence type="ECO:0000313" key="3">
    <source>
        <dbReference type="EMBL" id="CAD9354368.1"/>
    </source>
</evidence>
<feature type="transmembrane region" description="Helical" evidence="1">
    <location>
        <begin position="329"/>
        <end position="348"/>
    </location>
</feature>
<dbReference type="InterPro" id="IPR028110">
    <property type="entry name" value="TMEM254"/>
</dbReference>
<feature type="transmembrane region" description="Helical" evidence="1">
    <location>
        <begin position="354"/>
        <end position="377"/>
    </location>
</feature>
<dbReference type="PANTHER" id="PTHR45947">
    <property type="entry name" value="SULFOQUINOVOSYL TRANSFERASE SQD2"/>
    <property type="match status" value="1"/>
</dbReference>
<proteinExistence type="predicted"/>
<gene>
    <name evidence="3" type="ORF">DBRI1063_LOCUS23446</name>
    <name evidence="4" type="ORF">DBRI1063_LOCUS23449</name>
    <name evidence="5" type="ORF">DBRI1063_LOCUS23450</name>
    <name evidence="6" type="ORF">DBRI1063_LOCUS23453</name>
</gene>
<dbReference type="EMBL" id="HBGN01036545">
    <property type="protein sequence ID" value="CAD9354374.1"/>
    <property type="molecule type" value="Transcribed_RNA"/>
</dbReference>
<organism evidence="5">
    <name type="scientific">Ditylum brightwellii</name>
    <dbReference type="NCBI Taxonomy" id="49249"/>
    <lineage>
        <taxon>Eukaryota</taxon>
        <taxon>Sar</taxon>
        <taxon>Stramenopiles</taxon>
        <taxon>Ochrophyta</taxon>
        <taxon>Bacillariophyta</taxon>
        <taxon>Mediophyceae</taxon>
        <taxon>Lithodesmiophycidae</taxon>
        <taxon>Lithodesmiales</taxon>
        <taxon>Lithodesmiaceae</taxon>
        <taxon>Ditylum</taxon>
    </lineage>
</organism>
<dbReference type="InterPro" id="IPR050194">
    <property type="entry name" value="Glycosyltransferase_grp1"/>
</dbReference>
<dbReference type="EMBL" id="HBGN01036546">
    <property type="protein sequence ID" value="CAD9354377.1"/>
    <property type="molecule type" value="Transcribed_RNA"/>
</dbReference>
<dbReference type="EMBL" id="HBGN01036549">
    <property type="protein sequence ID" value="CAD9354382.1"/>
    <property type="molecule type" value="Transcribed_RNA"/>
</dbReference>
<evidence type="ECO:0000313" key="6">
    <source>
        <dbReference type="EMBL" id="CAD9354382.1"/>
    </source>
</evidence>
<dbReference type="AlphaFoldDB" id="A0A6U3V0I3"/>
<evidence type="ECO:0000256" key="1">
    <source>
        <dbReference type="SAM" id="Phobius"/>
    </source>
</evidence>
<name>A0A6U3V0I3_9STRA</name>
<dbReference type="Gene3D" id="3.40.50.2000">
    <property type="entry name" value="Glycogen Phosphorylase B"/>
    <property type="match status" value="2"/>
</dbReference>
<dbReference type="GO" id="GO:0016757">
    <property type="term" value="F:glycosyltransferase activity"/>
    <property type="evidence" value="ECO:0007669"/>
    <property type="project" value="TreeGrafter"/>
</dbReference>
<feature type="domain" description="Glycosyltransferase subfamily 4-like N-terminal" evidence="2">
    <location>
        <begin position="14"/>
        <end position="95"/>
    </location>
</feature>
<dbReference type="PANTHER" id="PTHR45947:SF3">
    <property type="entry name" value="SULFOQUINOVOSYL TRANSFERASE SQD2"/>
    <property type="match status" value="1"/>
</dbReference>
<feature type="transmembrane region" description="Helical" evidence="1">
    <location>
        <begin position="389"/>
        <end position="406"/>
    </location>
</feature>
<sequence length="426" mass="48828">MTVPDCTALYLMEHARAEEIPLMGTHHSNLPEYLDHYPGLRWLQHILGQYFRHSYNYLQALYCTTPYMRTYLTDTYKLHRVTQLGIWGRGIDLDRFSPVHRCAEFRVARLGVTDPDTAVICFCGRLVIEKRPDIFARVIQRLHKENVSFHALVIGAGPRQDVVKRLPNTTCIGWLDADELAMAYALADVFLFPSAVETFGNVTLEAAASGLPLVVEEACSGHLVTRNYNGYRCAADDVEAFYQATLSLVTNASKRKEYALNSRQASCQYEQKMIVRQMLANYTKVYDDFYSTLLTPVILTTLLTCALLGYAVEILTLETLALHLSNPPSFIYVLLNTYLVNPFFYASISNFCKMVYISWYFSTVAHALEAFYFAYLCRTKLKLGWMSTLKWFSMVLMVGYFVGWRIKEMVDVQAKEEKKRMEKKAS</sequence>
<reference evidence="5" key="1">
    <citation type="submission" date="2021-01" db="EMBL/GenBank/DDBJ databases">
        <authorList>
            <person name="Corre E."/>
            <person name="Pelletier E."/>
            <person name="Niang G."/>
            <person name="Scheremetjew M."/>
            <person name="Finn R."/>
            <person name="Kale V."/>
            <person name="Holt S."/>
            <person name="Cochrane G."/>
            <person name="Meng A."/>
            <person name="Brown T."/>
            <person name="Cohen L."/>
        </authorList>
    </citation>
    <scope>NUCLEOTIDE SEQUENCE</scope>
    <source>
        <strain evidence="5">Pop2</strain>
    </source>
</reference>
<evidence type="ECO:0000313" key="5">
    <source>
        <dbReference type="EMBL" id="CAD9354377.1"/>
    </source>
</evidence>
<dbReference type="Pfam" id="PF13439">
    <property type="entry name" value="Glyco_transf_4"/>
    <property type="match status" value="1"/>
</dbReference>
<keyword evidence="1" id="KW-1133">Transmembrane helix</keyword>
<protein>
    <recommendedName>
        <fullName evidence="2">Glycosyltransferase subfamily 4-like N-terminal domain-containing protein</fullName>
    </recommendedName>
</protein>
<accession>A0A6U3V0I3</accession>
<evidence type="ECO:0000259" key="2">
    <source>
        <dbReference type="Pfam" id="PF13439"/>
    </source>
</evidence>
<keyword evidence="1" id="KW-0812">Transmembrane</keyword>
<evidence type="ECO:0000313" key="4">
    <source>
        <dbReference type="EMBL" id="CAD9354374.1"/>
    </source>
</evidence>
<dbReference type="Pfam" id="PF13692">
    <property type="entry name" value="Glyco_trans_1_4"/>
    <property type="match status" value="1"/>
</dbReference>